<organism evidence="2 3">
    <name type="scientific">Laceyella putida</name>
    <dbReference type="NCBI Taxonomy" id="110101"/>
    <lineage>
        <taxon>Bacteria</taxon>
        <taxon>Bacillati</taxon>
        <taxon>Bacillota</taxon>
        <taxon>Bacilli</taxon>
        <taxon>Bacillales</taxon>
        <taxon>Thermoactinomycetaceae</taxon>
        <taxon>Laceyella</taxon>
    </lineage>
</organism>
<dbReference type="EMBL" id="JBHTBW010000002">
    <property type="protein sequence ID" value="MFC7439643.1"/>
    <property type="molecule type" value="Genomic_DNA"/>
</dbReference>
<dbReference type="PANTHER" id="PTHR21666:SF270">
    <property type="entry name" value="MUREIN HYDROLASE ACTIVATOR ENVC"/>
    <property type="match status" value="1"/>
</dbReference>
<dbReference type="Gene3D" id="2.70.70.10">
    <property type="entry name" value="Glucose Permease (Domain IIA)"/>
    <property type="match status" value="1"/>
</dbReference>
<dbReference type="RefSeq" id="WP_379862826.1">
    <property type="nucleotide sequence ID" value="NZ_JBHTBW010000002.1"/>
</dbReference>
<dbReference type="InterPro" id="IPR050570">
    <property type="entry name" value="Cell_wall_metabolism_enzyme"/>
</dbReference>
<keyword evidence="2" id="KW-0378">Hydrolase</keyword>
<protein>
    <submittedName>
        <fullName evidence="2">M23 family metallopeptidase</fullName>
        <ecNumber evidence="2">3.4.24.-</ecNumber>
    </submittedName>
</protein>
<dbReference type="EC" id="3.4.24.-" evidence="2"/>
<dbReference type="PANTHER" id="PTHR21666">
    <property type="entry name" value="PEPTIDASE-RELATED"/>
    <property type="match status" value="1"/>
</dbReference>
<feature type="domain" description="M23ase beta-sheet core" evidence="1">
    <location>
        <begin position="45"/>
        <end position="137"/>
    </location>
</feature>
<dbReference type="CDD" id="cd12797">
    <property type="entry name" value="M23_peptidase"/>
    <property type="match status" value="1"/>
</dbReference>
<sequence length="161" mass="17824">MGQDGGHRLMNHHYDTPEERYALDIVRLNEIGSSKKIGSDGLSGYAIYGQAVYSPARGKVYKVVNHVKDQPPSRQNRQFPPGNFVVIENEAYIILAHLKPGSIRVKTGDTVQVGDLIGLVGNSGMSSEPHLHIHAVDKTRKKSLPLMFDGDFLVRNELVVH</sequence>
<dbReference type="SUPFAM" id="SSF51261">
    <property type="entry name" value="Duplicated hybrid motif"/>
    <property type="match status" value="1"/>
</dbReference>
<evidence type="ECO:0000313" key="3">
    <source>
        <dbReference type="Proteomes" id="UP001596500"/>
    </source>
</evidence>
<reference evidence="3" key="1">
    <citation type="journal article" date="2019" name="Int. J. Syst. Evol. Microbiol.">
        <title>The Global Catalogue of Microorganisms (GCM) 10K type strain sequencing project: providing services to taxonomists for standard genome sequencing and annotation.</title>
        <authorList>
            <consortium name="The Broad Institute Genomics Platform"/>
            <consortium name="The Broad Institute Genome Sequencing Center for Infectious Disease"/>
            <person name="Wu L."/>
            <person name="Ma J."/>
        </authorList>
    </citation>
    <scope>NUCLEOTIDE SEQUENCE [LARGE SCALE GENOMIC DNA]</scope>
    <source>
        <strain evidence="3">CGMCC 1.12942</strain>
    </source>
</reference>
<gene>
    <name evidence="2" type="ORF">ACFQNG_00465</name>
</gene>
<evidence type="ECO:0000259" key="1">
    <source>
        <dbReference type="Pfam" id="PF01551"/>
    </source>
</evidence>
<dbReference type="InterPro" id="IPR016047">
    <property type="entry name" value="M23ase_b-sheet_dom"/>
</dbReference>
<dbReference type="GO" id="GO:0016787">
    <property type="term" value="F:hydrolase activity"/>
    <property type="evidence" value="ECO:0007669"/>
    <property type="project" value="UniProtKB-KW"/>
</dbReference>
<comment type="caution">
    <text evidence="2">The sequence shown here is derived from an EMBL/GenBank/DDBJ whole genome shotgun (WGS) entry which is preliminary data.</text>
</comment>
<accession>A0ABW2RFA1</accession>
<proteinExistence type="predicted"/>
<name>A0ABW2RFA1_9BACL</name>
<keyword evidence="3" id="KW-1185">Reference proteome</keyword>
<evidence type="ECO:0000313" key="2">
    <source>
        <dbReference type="EMBL" id="MFC7439643.1"/>
    </source>
</evidence>
<dbReference type="Proteomes" id="UP001596500">
    <property type="component" value="Unassembled WGS sequence"/>
</dbReference>
<dbReference type="Pfam" id="PF01551">
    <property type="entry name" value="Peptidase_M23"/>
    <property type="match status" value="1"/>
</dbReference>
<dbReference type="InterPro" id="IPR011055">
    <property type="entry name" value="Dup_hybrid_motif"/>
</dbReference>